<dbReference type="InterPro" id="IPR003959">
    <property type="entry name" value="ATPase_AAA_core"/>
</dbReference>
<dbReference type="Proteomes" id="UP000541136">
    <property type="component" value="Unassembled WGS sequence"/>
</dbReference>
<comment type="caution">
    <text evidence="5">The sequence shown here is derived from an EMBL/GenBank/DDBJ whole genome shotgun (WGS) entry which is preliminary data.</text>
</comment>
<dbReference type="AlphaFoldDB" id="A0A7W9TQS4"/>
<dbReference type="SUPFAM" id="SSF52540">
    <property type="entry name" value="P-loop containing nucleoside triphosphate hydrolases"/>
    <property type="match status" value="2"/>
</dbReference>
<evidence type="ECO:0000313" key="5">
    <source>
        <dbReference type="EMBL" id="MBB6085089.1"/>
    </source>
</evidence>
<dbReference type="GO" id="GO:0005524">
    <property type="term" value="F:ATP binding"/>
    <property type="evidence" value="ECO:0007669"/>
    <property type="project" value="UniProtKB-KW"/>
</dbReference>
<sequence length="715" mass="79320">MSRIASPKKSRIKIGSARPERSLDRQTHLWMLRILVPLQGHRKFIDKDRLYDDDIARALGLDDWVDMDEEDFDPKTVLRLLREQHEAAEQEQAEQDEDDSPLRRNLDRLAPLMGLTAAERTILEFTALLANNSLLGETMELLGNALSPSRMYRVLGSLLEHAPADIQAVLSSKGRLVRSGLLSVSWSLGSKYDKSSFSFVSDQFAATLISRDAEPVELLEGVVSMPPAPELSLNDYVHVQPWLDTLIPYLRQALAHRRPGVNVLLHGRPGTGKTQLSRLLAQMLDASPFEVCIEDEDGDAIGGDKRLRAYRTAQCVFARSPRPVLVFDEAEDVFAGAGRFLVSRGSAHMQISKAWINRLLEENPVPTLWISNSVACIDPAYLRRFDLVIEIPVPARRQRAELIESAVGDFLTSRAKARLSAIEQLPPALLTRAVDVVHLAQSDPAGAAAHADTGAVIERLIGGTLKACGQDALLRASAADLPDTYDPALSCADADLPSLVQGLARVESARLCLYGPPGTGKTAWAQWLARELDKPLLVRRASDLLSMWVGQSEKQIAEAFESAQRDGAILLIDEVDSFLQDRRGASRSWEITQVNEMLTQMESFTGVFIASTNLMDNLDEAALRRFDLKVRFHYLRPEQARALYQRHSKAMGLLEPSESVWRVLDGMRMLAPGDFAVIARQHRFKPFADHVGVLGALRMEMDLKPDAGKRGIGFV</sequence>
<accession>A0A7W9TQS4</accession>
<dbReference type="CDD" id="cd19481">
    <property type="entry name" value="RecA-like_protease"/>
    <property type="match status" value="1"/>
</dbReference>
<dbReference type="InterPro" id="IPR050221">
    <property type="entry name" value="26S_Proteasome_ATPase"/>
</dbReference>
<dbReference type="RefSeq" id="WP_151024110.1">
    <property type="nucleotide sequence ID" value="NZ_JACHIB010000020.1"/>
</dbReference>
<keyword evidence="3" id="KW-0067">ATP-binding</keyword>
<evidence type="ECO:0000256" key="1">
    <source>
        <dbReference type="ARBA" id="ARBA00006914"/>
    </source>
</evidence>
<feature type="domain" description="AAA+ ATPase" evidence="4">
    <location>
        <begin position="507"/>
        <end position="638"/>
    </location>
</feature>
<dbReference type="Pfam" id="PF00004">
    <property type="entry name" value="AAA"/>
    <property type="match status" value="2"/>
</dbReference>
<dbReference type="SMART" id="SM00382">
    <property type="entry name" value="AAA"/>
    <property type="match status" value="2"/>
</dbReference>
<dbReference type="PANTHER" id="PTHR23073">
    <property type="entry name" value="26S PROTEASOME REGULATORY SUBUNIT"/>
    <property type="match status" value="1"/>
</dbReference>
<keyword evidence="2" id="KW-0547">Nucleotide-binding</keyword>
<evidence type="ECO:0000313" key="6">
    <source>
        <dbReference type="Proteomes" id="UP000541136"/>
    </source>
</evidence>
<evidence type="ECO:0000256" key="2">
    <source>
        <dbReference type="ARBA" id="ARBA00022741"/>
    </source>
</evidence>
<dbReference type="Gene3D" id="3.40.50.300">
    <property type="entry name" value="P-loop containing nucleotide triphosphate hydrolases"/>
    <property type="match status" value="2"/>
</dbReference>
<dbReference type="EMBL" id="JACHIB010000020">
    <property type="protein sequence ID" value="MBB6085089.1"/>
    <property type="molecule type" value="Genomic_DNA"/>
</dbReference>
<dbReference type="InterPro" id="IPR003593">
    <property type="entry name" value="AAA+_ATPase"/>
</dbReference>
<reference evidence="5 6" key="1">
    <citation type="submission" date="2020-08" db="EMBL/GenBank/DDBJ databases">
        <title>Genomic Encyclopedia of Type Strains, Phase IV (KMG-IV): sequencing the most valuable type-strain genomes for metagenomic binning, comparative biology and taxonomic classification.</title>
        <authorList>
            <person name="Goeker M."/>
        </authorList>
    </citation>
    <scope>NUCLEOTIDE SEQUENCE [LARGE SCALE GENOMIC DNA]</scope>
    <source>
        <strain evidence="5 6">DSM 12141</strain>
    </source>
</reference>
<name>A0A7W9TQS4_CASDE</name>
<feature type="domain" description="AAA+ ATPase" evidence="4">
    <location>
        <begin position="259"/>
        <end position="395"/>
    </location>
</feature>
<evidence type="ECO:0000259" key="4">
    <source>
        <dbReference type="SMART" id="SM00382"/>
    </source>
</evidence>
<organism evidence="5 6">
    <name type="scientific">Castellaniella defragrans</name>
    <name type="common">Alcaligenes defragrans</name>
    <dbReference type="NCBI Taxonomy" id="75697"/>
    <lineage>
        <taxon>Bacteria</taxon>
        <taxon>Pseudomonadati</taxon>
        <taxon>Pseudomonadota</taxon>
        <taxon>Betaproteobacteria</taxon>
        <taxon>Burkholderiales</taxon>
        <taxon>Alcaligenaceae</taxon>
        <taxon>Castellaniella</taxon>
    </lineage>
</organism>
<proteinExistence type="inferred from homology"/>
<comment type="similarity">
    <text evidence="1">Belongs to the AAA ATPase family.</text>
</comment>
<dbReference type="InterPro" id="IPR027417">
    <property type="entry name" value="P-loop_NTPase"/>
</dbReference>
<gene>
    <name evidence="5" type="ORF">HNR28_003142</name>
</gene>
<evidence type="ECO:0000256" key="3">
    <source>
        <dbReference type="ARBA" id="ARBA00022840"/>
    </source>
</evidence>
<dbReference type="GO" id="GO:0016887">
    <property type="term" value="F:ATP hydrolysis activity"/>
    <property type="evidence" value="ECO:0007669"/>
    <property type="project" value="InterPro"/>
</dbReference>
<protein>
    <submittedName>
        <fullName evidence="5">SpoVK/Ycf46/Vps4 family AAA+-type ATPase</fullName>
    </submittedName>
</protein>
<dbReference type="CDD" id="cd00009">
    <property type="entry name" value="AAA"/>
    <property type="match status" value="1"/>
</dbReference>